<proteinExistence type="predicted"/>
<protein>
    <submittedName>
        <fullName evidence="1">Bgt-51480</fullName>
    </submittedName>
</protein>
<gene>
    <name evidence="1" type="ORF">BGT96224V316_LOCUS4525</name>
</gene>
<reference evidence="1 2" key="1">
    <citation type="submission" date="2018-08" db="EMBL/GenBank/DDBJ databases">
        <authorList>
            <person name="Muller C M."/>
        </authorList>
    </citation>
    <scope>NUCLEOTIDE SEQUENCE [LARGE SCALE GENOMIC DNA]</scope>
</reference>
<keyword evidence="2" id="KW-1185">Reference proteome</keyword>
<dbReference type="EMBL" id="LR026989">
    <property type="protein sequence ID" value="VDB88341.1"/>
    <property type="molecule type" value="Genomic_DNA"/>
</dbReference>
<evidence type="ECO:0000313" key="1">
    <source>
        <dbReference type="EMBL" id="VDB88341.1"/>
    </source>
</evidence>
<dbReference type="AlphaFoldDB" id="A0A9X9MHS1"/>
<sequence>MINNFTKPIIDKFLPKFEGVKELARSLHKILFGNEDVGRGTPINPNILYDPTTEAFNQTISKLEGKKNFPFIINHCPLFIQSANKIYYL</sequence>
<organism evidence="1 2">
    <name type="scientific">Blumeria graminis f. sp. tritici</name>
    <dbReference type="NCBI Taxonomy" id="62690"/>
    <lineage>
        <taxon>Eukaryota</taxon>
        <taxon>Fungi</taxon>
        <taxon>Dikarya</taxon>
        <taxon>Ascomycota</taxon>
        <taxon>Pezizomycotina</taxon>
        <taxon>Leotiomycetes</taxon>
        <taxon>Erysiphales</taxon>
        <taxon>Erysiphaceae</taxon>
        <taxon>Blumeria</taxon>
    </lineage>
</organism>
<accession>A0A9X9MHS1</accession>
<name>A0A9X9MHS1_BLUGR</name>
<dbReference type="Proteomes" id="UP000324639">
    <property type="component" value="Chromosome Bgt_-06"/>
</dbReference>
<evidence type="ECO:0000313" key="2">
    <source>
        <dbReference type="Proteomes" id="UP000324639"/>
    </source>
</evidence>